<evidence type="ECO:0000256" key="1">
    <source>
        <dbReference type="SAM" id="MobiDB-lite"/>
    </source>
</evidence>
<evidence type="ECO:0000313" key="4">
    <source>
        <dbReference type="Proteomes" id="UP001319121"/>
    </source>
</evidence>
<proteinExistence type="predicted"/>
<name>A0AAN1VZS9_9PROT</name>
<feature type="compositionally biased region" description="Pro residues" evidence="1">
    <location>
        <begin position="100"/>
        <end position="122"/>
    </location>
</feature>
<protein>
    <recommendedName>
        <fullName evidence="5">Secretion system X translation initiation factor</fullName>
    </recommendedName>
</protein>
<feature type="chain" id="PRO_5042952757" description="Secretion system X translation initiation factor" evidence="2">
    <location>
        <begin position="27"/>
        <end position="187"/>
    </location>
</feature>
<feature type="region of interest" description="Disordered" evidence="1">
    <location>
        <begin position="95"/>
        <end position="122"/>
    </location>
</feature>
<accession>A0AAN1VZS9</accession>
<evidence type="ECO:0008006" key="5">
    <source>
        <dbReference type="Google" id="ProtNLM"/>
    </source>
</evidence>
<dbReference type="EMBL" id="AP019536">
    <property type="protein sequence ID" value="BBI99695.1"/>
    <property type="molecule type" value="Genomic_DNA"/>
</dbReference>
<dbReference type="RefSeq" id="WP_212784931.1">
    <property type="nucleotide sequence ID" value="NZ_AP019536.1"/>
</dbReference>
<evidence type="ECO:0000256" key="2">
    <source>
        <dbReference type="SAM" id="SignalP"/>
    </source>
</evidence>
<reference evidence="3 4" key="1">
    <citation type="submission" date="2019-03" db="EMBL/GenBank/DDBJ databases">
        <title>Complete genome sequence of Ferrigenium kumadai strain An22, a microaerophilic iron-oxidizing bacterium isolated from a paddy field soil.</title>
        <authorList>
            <person name="Watanabe T."/>
            <person name="Asakawa S."/>
        </authorList>
    </citation>
    <scope>NUCLEOTIDE SEQUENCE [LARGE SCALE GENOMIC DNA]</scope>
    <source>
        <strain evidence="3 4">An22</strain>
    </source>
</reference>
<keyword evidence="2" id="KW-0732">Signal</keyword>
<organism evidence="3 4">
    <name type="scientific">Ferrigenium kumadai</name>
    <dbReference type="NCBI Taxonomy" id="1682490"/>
    <lineage>
        <taxon>Bacteria</taxon>
        <taxon>Pseudomonadati</taxon>
        <taxon>Pseudomonadota</taxon>
        <taxon>Betaproteobacteria</taxon>
        <taxon>Nitrosomonadales</taxon>
        <taxon>Gallionellaceae</taxon>
        <taxon>Ferrigenium</taxon>
    </lineage>
</organism>
<evidence type="ECO:0000313" key="3">
    <source>
        <dbReference type="EMBL" id="BBI99695.1"/>
    </source>
</evidence>
<feature type="signal peptide" evidence="2">
    <location>
        <begin position="1"/>
        <end position="26"/>
    </location>
</feature>
<keyword evidence="4" id="KW-1185">Reference proteome</keyword>
<gene>
    <name evidence="3" type="ORF">FGKAn22_13880</name>
</gene>
<dbReference type="AlphaFoldDB" id="A0AAN1VZS9"/>
<dbReference type="Proteomes" id="UP001319121">
    <property type="component" value="Chromosome"/>
</dbReference>
<sequence>MKQHSWIRLALLIVAAASIAMTSANDDGSAAVKTAKPATPRAGGAGAMHFPAEGSEKNTAAQELRVELERLARPEPAQEGGQQVAEGENSGIFSVTSWYVPPPPPPAQPPPPPPKPTAPPLPFSYLGRYQESQSQIIMLVKGDRVYTVSAGEVIENTYRVEGVVDGRVELTYLPLNIRQTIETGEAS</sequence>
<feature type="region of interest" description="Disordered" evidence="1">
    <location>
        <begin position="24"/>
        <end position="58"/>
    </location>
</feature>
<dbReference type="KEGG" id="fku:FGKAn22_13880"/>